<dbReference type="RefSeq" id="WP_044010193.1">
    <property type="nucleotide sequence ID" value="NZ_AWTT01000007.1"/>
</dbReference>
<evidence type="ECO:0000313" key="1">
    <source>
        <dbReference type="EMBL" id="KIS03920.1"/>
    </source>
</evidence>
<gene>
    <name evidence="1" type="ORF">WDC_0471</name>
</gene>
<organism evidence="1 2">
    <name type="scientific">Paucilactobacillus wasatchensis</name>
    <dbReference type="NCBI Taxonomy" id="1335616"/>
    <lineage>
        <taxon>Bacteria</taxon>
        <taxon>Bacillati</taxon>
        <taxon>Bacillota</taxon>
        <taxon>Bacilli</taxon>
        <taxon>Lactobacillales</taxon>
        <taxon>Lactobacillaceae</taxon>
        <taxon>Paucilactobacillus</taxon>
    </lineage>
</organism>
<accession>A0A0D1A7W5</accession>
<dbReference type="InterPro" id="IPR007612">
    <property type="entry name" value="LOR"/>
</dbReference>
<dbReference type="EMBL" id="AWTT01000007">
    <property type="protein sequence ID" value="KIS03920.1"/>
    <property type="molecule type" value="Genomic_DNA"/>
</dbReference>
<comment type="caution">
    <text evidence="1">The sequence shown here is derived from an EMBL/GenBank/DDBJ whole genome shotgun (WGS) entry which is preliminary data.</text>
</comment>
<protein>
    <recommendedName>
        <fullName evidence="3">YxjI</fullName>
    </recommendedName>
</protein>
<dbReference type="OrthoDB" id="2248181at2"/>
<dbReference type="InterPro" id="IPR025659">
    <property type="entry name" value="Tubby-like_C"/>
</dbReference>
<dbReference type="PATRIC" id="fig|1335616.4.peg.471"/>
<sequence>MRKLYVHQHSNDLRGATVIKDENGTATYLLVGKWGLRQDVLSLYAIDGDLLAEIRQLTLGLLPKFSIYQNHQQVGTVSKSLGFLREVIYIRGLNWIIVGNTLRDSYRVYHGTQLVFSFRPVKFTNGYFHELVVVDQELEPISIVVASVLSHWARKHERQTKKIRQRGMIPNSNQTYFSHLSRK</sequence>
<evidence type="ECO:0000313" key="2">
    <source>
        <dbReference type="Proteomes" id="UP000032279"/>
    </source>
</evidence>
<keyword evidence="2" id="KW-1185">Reference proteome</keyword>
<dbReference type="Pfam" id="PF04525">
    <property type="entry name" value="LOR"/>
    <property type="match status" value="1"/>
</dbReference>
<proteinExistence type="predicted"/>
<name>A0A0D1A7W5_9LACO</name>
<dbReference type="SUPFAM" id="SSF54518">
    <property type="entry name" value="Tubby C-terminal domain-like"/>
    <property type="match status" value="1"/>
</dbReference>
<reference evidence="1 2" key="1">
    <citation type="submission" date="2013-08" db="EMBL/GenBank/DDBJ databases">
        <title>Lactobacillus wasatchii sp. WDC04, a late gas producing bacteria isolated from aged chedder cheese.</title>
        <authorList>
            <person name="Oberg C.J."/>
            <person name="Culumber M."/>
            <person name="McMahon D.J."/>
            <person name="Broadbent J.R."/>
            <person name="Oberg T.S."/>
            <person name="Ortaki F."/>
        </authorList>
    </citation>
    <scope>NUCLEOTIDE SEQUENCE [LARGE SCALE GENOMIC DNA]</scope>
    <source>
        <strain evidence="1 2">WDC04</strain>
    </source>
</reference>
<evidence type="ECO:0008006" key="3">
    <source>
        <dbReference type="Google" id="ProtNLM"/>
    </source>
</evidence>
<dbReference type="Proteomes" id="UP000032279">
    <property type="component" value="Unassembled WGS sequence"/>
</dbReference>
<dbReference type="AlphaFoldDB" id="A0A0D1A7W5"/>
<dbReference type="STRING" id="1335616.WDC_0471"/>